<keyword evidence="1" id="KW-1133">Transmembrane helix</keyword>
<evidence type="ECO:0000313" key="2">
    <source>
        <dbReference type="EMBL" id="KAG0140218.1"/>
    </source>
</evidence>
<feature type="transmembrane region" description="Helical" evidence="1">
    <location>
        <begin position="6"/>
        <end position="25"/>
    </location>
</feature>
<keyword evidence="1" id="KW-0472">Membrane</keyword>
<name>A0A9P6N6S8_9BASI</name>
<sequence>MGVVARYMAVWVYGFAADVAVLLIFREHSRIGSFDSRLLAPTWLIPQPPAPKRSIIMKGMCGVRARTGQQRVVGREK</sequence>
<keyword evidence="3" id="KW-1185">Reference proteome</keyword>
<dbReference type="AlphaFoldDB" id="A0A9P6N6S8"/>
<accession>A0A9P6N6S8</accession>
<gene>
    <name evidence="2" type="ORF">CROQUDRAFT_111227</name>
</gene>
<dbReference type="Proteomes" id="UP000886653">
    <property type="component" value="Unassembled WGS sequence"/>
</dbReference>
<dbReference type="EMBL" id="MU167464">
    <property type="protein sequence ID" value="KAG0140218.1"/>
    <property type="molecule type" value="Genomic_DNA"/>
</dbReference>
<evidence type="ECO:0000256" key="1">
    <source>
        <dbReference type="SAM" id="Phobius"/>
    </source>
</evidence>
<evidence type="ECO:0000313" key="3">
    <source>
        <dbReference type="Proteomes" id="UP000886653"/>
    </source>
</evidence>
<comment type="caution">
    <text evidence="2">The sequence shown here is derived from an EMBL/GenBank/DDBJ whole genome shotgun (WGS) entry which is preliminary data.</text>
</comment>
<organism evidence="2 3">
    <name type="scientific">Cronartium quercuum f. sp. fusiforme G11</name>
    <dbReference type="NCBI Taxonomy" id="708437"/>
    <lineage>
        <taxon>Eukaryota</taxon>
        <taxon>Fungi</taxon>
        <taxon>Dikarya</taxon>
        <taxon>Basidiomycota</taxon>
        <taxon>Pucciniomycotina</taxon>
        <taxon>Pucciniomycetes</taxon>
        <taxon>Pucciniales</taxon>
        <taxon>Coleosporiaceae</taxon>
        <taxon>Cronartium</taxon>
    </lineage>
</organism>
<protein>
    <submittedName>
        <fullName evidence="2">Uncharacterized protein</fullName>
    </submittedName>
</protein>
<reference evidence="2" key="1">
    <citation type="submission" date="2013-11" db="EMBL/GenBank/DDBJ databases">
        <title>Genome sequence of the fusiform rust pathogen reveals effectors for host alternation and coevolution with pine.</title>
        <authorList>
            <consortium name="DOE Joint Genome Institute"/>
            <person name="Smith K."/>
            <person name="Pendleton A."/>
            <person name="Kubisiak T."/>
            <person name="Anderson C."/>
            <person name="Salamov A."/>
            <person name="Aerts A."/>
            <person name="Riley R."/>
            <person name="Clum A."/>
            <person name="Lindquist E."/>
            <person name="Ence D."/>
            <person name="Campbell M."/>
            <person name="Kronenberg Z."/>
            <person name="Feau N."/>
            <person name="Dhillon B."/>
            <person name="Hamelin R."/>
            <person name="Burleigh J."/>
            <person name="Smith J."/>
            <person name="Yandell M."/>
            <person name="Nelson C."/>
            <person name="Grigoriev I."/>
            <person name="Davis J."/>
        </authorList>
    </citation>
    <scope>NUCLEOTIDE SEQUENCE</scope>
    <source>
        <strain evidence="2">G11</strain>
    </source>
</reference>
<keyword evidence="1" id="KW-0812">Transmembrane</keyword>
<proteinExistence type="predicted"/>